<proteinExistence type="predicted"/>
<dbReference type="Proteomes" id="UP001597195">
    <property type="component" value="Unassembled WGS sequence"/>
</dbReference>
<name>A0ABW4H6R6_9LACO</name>
<dbReference type="EMBL" id="JBHTOM010000037">
    <property type="protein sequence ID" value="MFD1550496.1"/>
    <property type="molecule type" value="Genomic_DNA"/>
</dbReference>
<evidence type="ECO:0000313" key="1">
    <source>
        <dbReference type="EMBL" id="MFD1550496.1"/>
    </source>
</evidence>
<dbReference type="RefSeq" id="WP_164508929.1">
    <property type="nucleotide sequence ID" value="NZ_JBHTOM010000037.1"/>
</dbReference>
<protein>
    <submittedName>
        <fullName evidence="1">Transcriptional regulator</fullName>
    </submittedName>
</protein>
<sequence length="56" mass="6630">MPKEKEEMQSVTIRIPKDLYVEYKQALLEQGKIVTYDVRKHMNDVVKNHKEGQKNA</sequence>
<evidence type="ECO:0000313" key="2">
    <source>
        <dbReference type="Proteomes" id="UP001597195"/>
    </source>
</evidence>
<reference evidence="2" key="1">
    <citation type="journal article" date="2019" name="Int. J. Syst. Evol. Microbiol.">
        <title>The Global Catalogue of Microorganisms (GCM) 10K type strain sequencing project: providing services to taxonomists for standard genome sequencing and annotation.</title>
        <authorList>
            <consortium name="The Broad Institute Genomics Platform"/>
            <consortium name="The Broad Institute Genome Sequencing Center for Infectious Disease"/>
            <person name="Wu L."/>
            <person name="Ma J."/>
        </authorList>
    </citation>
    <scope>NUCLEOTIDE SEQUENCE [LARGE SCALE GENOMIC DNA]</scope>
    <source>
        <strain evidence="2">CCM 8906</strain>
    </source>
</reference>
<keyword evidence="2" id="KW-1185">Reference proteome</keyword>
<accession>A0ABW4H6R6</accession>
<gene>
    <name evidence="1" type="ORF">ACFQ5T_12545</name>
</gene>
<organism evidence="1 2">
    <name type="scientific">Levilactobacillus fuyuanensis</name>
    <dbReference type="NCBI Taxonomy" id="2486022"/>
    <lineage>
        <taxon>Bacteria</taxon>
        <taxon>Bacillati</taxon>
        <taxon>Bacillota</taxon>
        <taxon>Bacilli</taxon>
        <taxon>Lactobacillales</taxon>
        <taxon>Lactobacillaceae</taxon>
        <taxon>Levilactobacillus</taxon>
    </lineage>
</organism>
<comment type="caution">
    <text evidence="1">The sequence shown here is derived from an EMBL/GenBank/DDBJ whole genome shotgun (WGS) entry which is preliminary data.</text>
</comment>